<organism evidence="9 10">
    <name type="scientific">Corymbia citriodora subsp. variegata</name>
    <dbReference type="NCBI Taxonomy" id="360336"/>
    <lineage>
        <taxon>Eukaryota</taxon>
        <taxon>Viridiplantae</taxon>
        <taxon>Streptophyta</taxon>
        <taxon>Embryophyta</taxon>
        <taxon>Tracheophyta</taxon>
        <taxon>Spermatophyta</taxon>
        <taxon>Magnoliopsida</taxon>
        <taxon>eudicotyledons</taxon>
        <taxon>Gunneridae</taxon>
        <taxon>Pentapetalae</taxon>
        <taxon>rosids</taxon>
        <taxon>malvids</taxon>
        <taxon>Myrtales</taxon>
        <taxon>Myrtaceae</taxon>
        <taxon>Myrtoideae</taxon>
        <taxon>Eucalypteae</taxon>
        <taxon>Corymbia</taxon>
    </lineage>
</organism>
<dbReference type="PRINTS" id="PR00069">
    <property type="entry name" value="ALDKETRDTASE"/>
</dbReference>
<comment type="similarity">
    <text evidence="1">Belongs to the aldo/keto reductase family.</text>
</comment>
<dbReference type="EMBL" id="MU094500">
    <property type="protein sequence ID" value="KAF7846212.1"/>
    <property type="molecule type" value="Genomic_DNA"/>
</dbReference>
<evidence type="ECO:0000259" key="8">
    <source>
        <dbReference type="Pfam" id="PF00248"/>
    </source>
</evidence>
<dbReference type="AlphaFoldDB" id="A0A8T0CHJ3"/>
<dbReference type="Gene3D" id="3.20.20.100">
    <property type="entry name" value="NADP-dependent oxidoreductase domain"/>
    <property type="match status" value="1"/>
</dbReference>
<accession>A0A8T0CHJ3</accession>
<dbReference type="InterPro" id="IPR023210">
    <property type="entry name" value="NADP_OxRdtase_dom"/>
</dbReference>
<dbReference type="InterPro" id="IPR018170">
    <property type="entry name" value="Aldo/ket_reductase_CS"/>
</dbReference>
<dbReference type="OrthoDB" id="416253at2759"/>
<reference evidence="9" key="1">
    <citation type="submission" date="2020-05" db="EMBL/GenBank/DDBJ databases">
        <title>WGS assembly of Corymbia citriodora subspecies variegata.</title>
        <authorList>
            <person name="Barry K."/>
            <person name="Hundley H."/>
            <person name="Shu S."/>
            <person name="Jenkins J."/>
            <person name="Grimwood J."/>
            <person name="Baten A."/>
        </authorList>
    </citation>
    <scope>NUCLEOTIDE SEQUENCE</scope>
    <source>
        <strain evidence="9">CV2-018</strain>
    </source>
</reference>
<evidence type="ECO:0000256" key="5">
    <source>
        <dbReference type="PIRSR" id="PIRSR000097-2"/>
    </source>
</evidence>
<evidence type="ECO:0000256" key="7">
    <source>
        <dbReference type="SAM" id="MobiDB-lite"/>
    </source>
</evidence>
<dbReference type="Proteomes" id="UP000806378">
    <property type="component" value="Unassembled WGS sequence"/>
</dbReference>
<dbReference type="GO" id="GO:0016616">
    <property type="term" value="F:oxidoreductase activity, acting on the CH-OH group of donors, NAD or NADP as acceptor"/>
    <property type="evidence" value="ECO:0007669"/>
    <property type="project" value="UniProtKB-ARBA"/>
</dbReference>
<dbReference type="Gramene" id="rna-gnl|WGS:JABURB|Cocit.L4834.1">
    <property type="protein sequence ID" value="cds-KAF7846212.1"/>
    <property type="gene ID" value="gene-BT93_L4834"/>
</dbReference>
<gene>
    <name evidence="9" type="ORF">BT93_L4834</name>
</gene>
<dbReference type="PIRSF" id="PIRSF000097">
    <property type="entry name" value="AKR"/>
    <property type="match status" value="1"/>
</dbReference>
<sequence>MLSLDSTLPLPSGQGSIPILGFGLCATTQSQQSAQTALKLGYHHLDTAQIYFNEDATGSAVHSFLSQNPSLTRSNLFITSKLWEVDFSRPQMPRSFAELCSGKNWPLTATDAGHTSYTRAGALAGFHASLKATGLQYLDLYLLHNPRPGAIARTQAWLGLQDALKEGKVRAIGVSNFAPKHIEQLMESQGVNVLPAVNQIEFHPWNQQREIRKYCRSKGIVVVAYSPLSNGKRLDDAVVKDVAEKLGKSEAQVVLRWCLQSGVVVIPKSDRESRIKENMEVFGWELGREDMERIDGLDEGQKGNVGEWDPFAWD</sequence>
<dbReference type="InterPro" id="IPR036812">
    <property type="entry name" value="NAD(P)_OxRdtase_dom_sf"/>
</dbReference>
<keyword evidence="3" id="KW-0560">Oxidoreductase</keyword>
<feature type="region of interest" description="Disordered" evidence="7">
    <location>
        <begin position="295"/>
        <end position="314"/>
    </location>
</feature>
<evidence type="ECO:0000313" key="9">
    <source>
        <dbReference type="EMBL" id="KAF7846212.1"/>
    </source>
</evidence>
<comment type="caution">
    <text evidence="9">The sequence shown here is derived from an EMBL/GenBank/DDBJ whole genome shotgun (WGS) entry which is preliminary data.</text>
</comment>
<dbReference type="SUPFAM" id="SSF51430">
    <property type="entry name" value="NAD(P)-linked oxidoreductase"/>
    <property type="match status" value="1"/>
</dbReference>
<evidence type="ECO:0000313" key="10">
    <source>
        <dbReference type="Proteomes" id="UP000806378"/>
    </source>
</evidence>
<feature type="binding site" evidence="5">
    <location>
        <position position="144"/>
    </location>
    <ligand>
        <name>substrate</name>
    </ligand>
</feature>
<evidence type="ECO:0000256" key="1">
    <source>
        <dbReference type="ARBA" id="ARBA00007905"/>
    </source>
</evidence>
<dbReference type="PANTHER" id="PTHR43827">
    <property type="entry name" value="2,5-DIKETO-D-GLUCONIC ACID REDUCTASE"/>
    <property type="match status" value="1"/>
</dbReference>
<dbReference type="PROSITE" id="PS00062">
    <property type="entry name" value="ALDOKETO_REDUCTASE_2"/>
    <property type="match status" value="1"/>
</dbReference>
<feature type="active site" description="Proton donor" evidence="4">
    <location>
        <position position="51"/>
    </location>
</feature>
<evidence type="ECO:0000256" key="3">
    <source>
        <dbReference type="ARBA" id="ARBA00023002"/>
    </source>
</evidence>
<evidence type="ECO:0000256" key="2">
    <source>
        <dbReference type="ARBA" id="ARBA00022857"/>
    </source>
</evidence>
<evidence type="ECO:0000256" key="4">
    <source>
        <dbReference type="PIRSR" id="PIRSR000097-1"/>
    </source>
</evidence>
<name>A0A8T0CHJ3_CORYI</name>
<feature type="domain" description="NADP-dependent oxidoreductase" evidence="8">
    <location>
        <begin position="29"/>
        <end position="298"/>
    </location>
</feature>
<dbReference type="InterPro" id="IPR020471">
    <property type="entry name" value="AKR"/>
</dbReference>
<feature type="site" description="Lowers pKa of active site Tyr" evidence="6">
    <location>
        <position position="81"/>
    </location>
</feature>
<keyword evidence="2" id="KW-0521">NADP</keyword>
<keyword evidence="10" id="KW-1185">Reference proteome</keyword>
<proteinExistence type="inferred from homology"/>
<dbReference type="Pfam" id="PF00248">
    <property type="entry name" value="Aldo_ket_red"/>
    <property type="match status" value="1"/>
</dbReference>
<dbReference type="PANTHER" id="PTHR43827:SF3">
    <property type="entry name" value="NADP-DEPENDENT OXIDOREDUCTASE DOMAIN-CONTAINING PROTEIN"/>
    <property type="match status" value="1"/>
</dbReference>
<dbReference type="CDD" id="cd19071">
    <property type="entry name" value="AKR_AKR1-5-like"/>
    <property type="match status" value="1"/>
</dbReference>
<protein>
    <recommendedName>
        <fullName evidence="8">NADP-dependent oxidoreductase domain-containing protein</fullName>
    </recommendedName>
</protein>
<evidence type="ECO:0000256" key="6">
    <source>
        <dbReference type="PIRSR" id="PIRSR000097-3"/>
    </source>
</evidence>